<evidence type="ECO:0000313" key="3">
    <source>
        <dbReference type="Proteomes" id="UP000199009"/>
    </source>
</evidence>
<reference evidence="2 3" key="1">
    <citation type="submission" date="2016-10" db="EMBL/GenBank/DDBJ databases">
        <authorList>
            <person name="de Groot N.N."/>
        </authorList>
    </citation>
    <scope>NUCLEOTIDE SEQUENCE [LARGE SCALE GENOMIC DNA]</scope>
    <source>
        <strain evidence="2 3">DSM 23142</strain>
    </source>
</reference>
<dbReference type="EMBL" id="LT629692">
    <property type="protein sequence ID" value="SDG78612.1"/>
    <property type="molecule type" value="Genomic_DNA"/>
</dbReference>
<feature type="transmembrane region" description="Helical" evidence="1">
    <location>
        <begin position="41"/>
        <end position="58"/>
    </location>
</feature>
<dbReference type="InterPro" id="IPR005240">
    <property type="entry name" value="DUF389"/>
</dbReference>
<feature type="transmembrane region" description="Helical" evidence="1">
    <location>
        <begin position="64"/>
        <end position="85"/>
    </location>
</feature>
<feature type="transmembrane region" description="Helical" evidence="1">
    <location>
        <begin position="97"/>
        <end position="117"/>
    </location>
</feature>
<keyword evidence="1" id="KW-0812">Transmembrane</keyword>
<keyword evidence="3" id="KW-1185">Reference proteome</keyword>
<dbReference type="Proteomes" id="UP000199009">
    <property type="component" value="Chromosome I"/>
</dbReference>
<protein>
    <submittedName>
        <fullName evidence="2">TIGR00341 family protein</fullName>
    </submittedName>
</protein>
<dbReference type="STRING" id="370764.SAMN04489810_1289"/>
<evidence type="ECO:0000256" key="1">
    <source>
        <dbReference type="SAM" id="Phobius"/>
    </source>
</evidence>
<dbReference type="Pfam" id="PF04087">
    <property type="entry name" value="DUF389"/>
    <property type="match status" value="1"/>
</dbReference>
<gene>
    <name evidence="2" type="ORF">SAMN04489810_1289</name>
</gene>
<dbReference type="AlphaFoldDB" id="A0A1G7X378"/>
<feature type="transmembrane region" description="Helical" evidence="1">
    <location>
        <begin position="162"/>
        <end position="188"/>
    </location>
</feature>
<feature type="transmembrane region" description="Helical" evidence="1">
    <location>
        <begin position="231"/>
        <end position="250"/>
    </location>
</feature>
<organism evidence="2 3">
    <name type="scientific">Microbacterium pygmaeum</name>
    <dbReference type="NCBI Taxonomy" id="370764"/>
    <lineage>
        <taxon>Bacteria</taxon>
        <taxon>Bacillati</taxon>
        <taxon>Actinomycetota</taxon>
        <taxon>Actinomycetes</taxon>
        <taxon>Micrococcales</taxon>
        <taxon>Microbacteriaceae</taxon>
        <taxon>Microbacterium</taxon>
    </lineage>
</organism>
<accession>A0A1G7X378</accession>
<dbReference type="OrthoDB" id="9790659at2"/>
<sequence>MSTLSAMLRTLIPQTQRQTAAEVTEALDLGSGDRAGKRSGFLIMLTLAGIVAIAGVLTDSTATVIGAMIIAPLGTPILAIALGIVTGRLDLVVRSVLWVLLGLALVTTLGLVFSLFVATPETLETNSQVIGRTSPSFMDLVAALATGFAGGFAMCRRDLSAVLPGVAIAISLVPPLGVVGVCAGQGLWADAVGALWLFLSNVVALIIAGSIVFTAAGYARDPGSSLVANRRRAYAIVAVLTAIIAIPLAFNSVASIALARWSVAIQNAGTAWLAEEQDARIYGLQWTGTTATVTVTTSDGSTPPIDEYSDALDAVLPSFVGVVVDVGQGVELRIR</sequence>
<dbReference type="NCBIfam" id="TIGR00341">
    <property type="entry name" value="TIGR00341 family protein"/>
    <property type="match status" value="1"/>
</dbReference>
<dbReference type="PANTHER" id="PTHR20992">
    <property type="entry name" value="AT15442P-RELATED"/>
    <property type="match status" value="1"/>
</dbReference>
<keyword evidence="1" id="KW-0472">Membrane</keyword>
<proteinExistence type="predicted"/>
<dbReference type="PANTHER" id="PTHR20992:SF9">
    <property type="entry name" value="AT15442P-RELATED"/>
    <property type="match status" value="1"/>
</dbReference>
<feature type="transmembrane region" description="Helical" evidence="1">
    <location>
        <begin position="194"/>
        <end position="219"/>
    </location>
</feature>
<name>A0A1G7X378_9MICO</name>
<feature type="transmembrane region" description="Helical" evidence="1">
    <location>
        <begin position="137"/>
        <end position="155"/>
    </location>
</feature>
<keyword evidence="1" id="KW-1133">Transmembrane helix</keyword>
<evidence type="ECO:0000313" key="2">
    <source>
        <dbReference type="EMBL" id="SDG78612.1"/>
    </source>
</evidence>
<dbReference type="RefSeq" id="WP_091487836.1">
    <property type="nucleotide sequence ID" value="NZ_LT629692.1"/>
</dbReference>